<feature type="region of interest" description="Disordered" evidence="1">
    <location>
        <begin position="474"/>
        <end position="493"/>
    </location>
</feature>
<accession>A0A812LHV1</accession>
<name>A0A812LHV1_9DINO</name>
<sequence>MDAWKLIVVSRVLLHGEVGLVGQGLLVSDEEVAALAPESFLLRAGNASGRILVVCAGRTKRAVGFAFYEFLQQLGFGFLHPLKPVIPEASEQSWQPLDIHETPRWSFRGTHYHTQHPLELTNFLNGYDALGSTKSRESWREAWAAWEDYLEWMLAQKQNYLEWMLLADVRTKEADFETSSERQARLRLIVNAAHDLGLEVGADVPLTLKQQHALNLLPKPTRSPTDNAAQVRQRVQWLLSCGFDHLGTELGSTEFTRGLDARELTHLLNETQEALGPRKLLVKNHCSTKQHAEGFRDPRPGKQDEPLNFNYLNYFADPKIVSMPHTVQAYSLTDPAPTYGNANFSDLREWTGFLLQQGRPVVFYPETAYWVNYDISVPLFLAPTYASDRLEDADTLDAMPAAAPMLGQLNFESGWQWGYWLANSAQALVAWQRPQGLGGAFNRLFRFLPTSTRDALTELLVDFAAAQQQLLIEGRRADGTRTTPAPGAGPGSATGIAYLQGSEGLSDLASLVARYLGEGAPQPDRLHFMELWRETPPASLRLLRLLGEGGSAEAFDGEGLRQSRRAWFQEQLWPLLRETNATFHALAARFVALPAMQSPSHREVVQDLADSAQLLALRCSQVLALYEYAAFCSPGECRSRLAAGRAAVRAAQAVVSARAAHLGLEVLGGDAKRLVLEWSRPIPTAYAYGYLWAAQTLFYWRRDQAIVESEIADPCFGAINDPVELGLSGGGGPWARWAQSVAQNVLSNRLWHAELSSCLGPREEPTMPSLGSDHYEEPVVL</sequence>
<reference evidence="2" key="1">
    <citation type="submission" date="2021-02" db="EMBL/GenBank/DDBJ databases">
        <authorList>
            <person name="Dougan E. K."/>
            <person name="Rhodes N."/>
            <person name="Thang M."/>
            <person name="Chan C."/>
        </authorList>
    </citation>
    <scope>NUCLEOTIDE SEQUENCE</scope>
</reference>
<gene>
    <name evidence="2" type="ORF">SNAT2548_LOCUS11026</name>
</gene>
<evidence type="ECO:0000313" key="2">
    <source>
        <dbReference type="EMBL" id="CAE7241969.1"/>
    </source>
</evidence>
<dbReference type="OrthoDB" id="192566at2759"/>
<organism evidence="2 3">
    <name type="scientific">Symbiodinium natans</name>
    <dbReference type="NCBI Taxonomy" id="878477"/>
    <lineage>
        <taxon>Eukaryota</taxon>
        <taxon>Sar</taxon>
        <taxon>Alveolata</taxon>
        <taxon>Dinophyceae</taxon>
        <taxon>Suessiales</taxon>
        <taxon>Symbiodiniaceae</taxon>
        <taxon>Symbiodinium</taxon>
    </lineage>
</organism>
<feature type="region of interest" description="Disordered" evidence="1">
    <location>
        <begin position="762"/>
        <end position="781"/>
    </location>
</feature>
<protein>
    <submittedName>
        <fullName evidence="2">Uncharacterized protein</fullName>
    </submittedName>
</protein>
<keyword evidence="3" id="KW-1185">Reference proteome</keyword>
<evidence type="ECO:0000256" key="1">
    <source>
        <dbReference type="SAM" id="MobiDB-lite"/>
    </source>
</evidence>
<proteinExistence type="predicted"/>
<dbReference type="AlphaFoldDB" id="A0A812LHV1"/>
<dbReference type="Proteomes" id="UP000604046">
    <property type="component" value="Unassembled WGS sequence"/>
</dbReference>
<feature type="compositionally biased region" description="Low complexity" evidence="1">
    <location>
        <begin position="480"/>
        <end position="493"/>
    </location>
</feature>
<dbReference type="EMBL" id="CAJNDS010000957">
    <property type="protein sequence ID" value="CAE7241969.1"/>
    <property type="molecule type" value="Genomic_DNA"/>
</dbReference>
<evidence type="ECO:0000313" key="3">
    <source>
        <dbReference type="Proteomes" id="UP000604046"/>
    </source>
</evidence>
<comment type="caution">
    <text evidence="2">The sequence shown here is derived from an EMBL/GenBank/DDBJ whole genome shotgun (WGS) entry which is preliminary data.</text>
</comment>